<dbReference type="InterPro" id="IPR037278">
    <property type="entry name" value="ARFGAP/RecO"/>
</dbReference>
<reference evidence="4 5" key="1">
    <citation type="journal article" date="2019" name="Nat. Ecol. Evol.">
        <title>Megaphylogeny resolves global patterns of mushroom evolution.</title>
        <authorList>
            <person name="Varga T."/>
            <person name="Krizsan K."/>
            <person name="Foldi C."/>
            <person name="Dima B."/>
            <person name="Sanchez-Garcia M."/>
            <person name="Sanchez-Ramirez S."/>
            <person name="Szollosi G.J."/>
            <person name="Szarkandi J.G."/>
            <person name="Papp V."/>
            <person name="Albert L."/>
            <person name="Andreopoulos W."/>
            <person name="Angelini C."/>
            <person name="Antonin V."/>
            <person name="Barry K.W."/>
            <person name="Bougher N.L."/>
            <person name="Buchanan P."/>
            <person name="Buyck B."/>
            <person name="Bense V."/>
            <person name="Catcheside P."/>
            <person name="Chovatia M."/>
            <person name="Cooper J."/>
            <person name="Damon W."/>
            <person name="Desjardin D."/>
            <person name="Finy P."/>
            <person name="Geml J."/>
            <person name="Haridas S."/>
            <person name="Hughes K."/>
            <person name="Justo A."/>
            <person name="Karasinski D."/>
            <person name="Kautmanova I."/>
            <person name="Kiss B."/>
            <person name="Kocsube S."/>
            <person name="Kotiranta H."/>
            <person name="LaButti K.M."/>
            <person name="Lechner B.E."/>
            <person name="Liimatainen K."/>
            <person name="Lipzen A."/>
            <person name="Lukacs Z."/>
            <person name="Mihaltcheva S."/>
            <person name="Morgado L.N."/>
            <person name="Niskanen T."/>
            <person name="Noordeloos M.E."/>
            <person name="Ohm R.A."/>
            <person name="Ortiz-Santana B."/>
            <person name="Ovrebo C."/>
            <person name="Racz N."/>
            <person name="Riley R."/>
            <person name="Savchenko A."/>
            <person name="Shiryaev A."/>
            <person name="Soop K."/>
            <person name="Spirin V."/>
            <person name="Szebenyi C."/>
            <person name="Tomsovsky M."/>
            <person name="Tulloss R.E."/>
            <person name="Uehling J."/>
            <person name="Grigoriev I.V."/>
            <person name="Vagvolgyi C."/>
            <person name="Papp T."/>
            <person name="Martin F.M."/>
            <person name="Miettinen O."/>
            <person name="Hibbett D.S."/>
            <person name="Nagy L.G."/>
        </authorList>
    </citation>
    <scope>NUCLEOTIDE SEQUENCE [LARGE SCALE GENOMIC DNA]</scope>
    <source>
        <strain evidence="4 5">OMC1185</strain>
    </source>
</reference>
<feature type="compositionally biased region" description="Polar residues" evidence="2">
    <location>
        <begin position="186"/>
        <end position="201"/>
    </location>
</feature>
<keyword evidence="1" id="KW-0862">Zinc</keyword>
<evidence type="ECO:0000313" key="4">
    <source>
        <dbReference type="EMBL" id="TFK53178.1"/>
    </source>
</evidence>
<evidence type="ECO:0000313" key="5">
    <source>
        <dbReference type="Proteomes" id="UP000305948"/>
    </source>
</evidence>
<evidence type="ECO:0000256" key="2">
    <source>
        <dbReference type="SAM" id="MobiDB-lite"/>
    </source>
</evidence>
<dbReference type="SUPFAM" id="SSF57863">
    <property type="entry name" value="ArfGap/RecO-like zinc finger"/>
    <property type="match status" value="1"/>
</dbReference>
<dbReference type="FunFam" id="1.10.220.150:FF:000026">
    <property type="entry name" value="GTPase activating protein for Arf, putative"/>
    <property type="match status" value="1"/>
</dbReference>
<keyword evidence="1" id="KW-0863">Zinc-finger</keyword>
<dbReference type="PROSITE" id="PS50115">
    <property type="entry name" value="ARFGAP"/>
    <property type="match status" value="1"/>
</dbReference>
<sequence>MSSGVSKVAAERHQRILLELVAQPGNDVCADCKSKNPRWASHNLGIFLCVHCAAIHRKMGTHISKVKSLTLDTWTKEQVEHMKNTGNVKSNSVYNPDETRNPLPANMMEAERDSEIEKYIRAKYEFQRFKTRPAQIAEKPRAPQRPVTPVSSRGARIAEQLLGPSRSAAAVPPVRSRTSPSPSRLTAGTSALSPSPNTTASRPLMSGTYPAPSAPSTQPQTQPQASPDKSFSNPVWDDLVSLQAPSTNSTLPLQIVSPQTTSALPQQGLGSMNGVGAMYGNIASNPTGFNSLGPNPAGFNPSPPYGNMTGATGSGLGFSGMSGSMPSFASGMTGGSHFQQNLQPPSSFMGPSSSPSFSPMNGMQSNPFAQQQHTGMPFSPQPPAGFGSYPQQQFQPQPHMSAMMAGAPAPFQPQPQTFSSMPQQFGTSPQAPFATTPSPIPMAGMGQQFQQPGWNAGQPGYAGGAGGQWGTM</sequence>
<protein>
    <submittedName>
        <fullName evidence="4">ArfGap-domain-containing protein</fullName>
    </submittedName>
</protein>
<dbReference type="Proteomes" id="UP000305948">
    <property type="component" value="Unassembled WGS sequence"/>
</dbReference>
<proteinExistence type="predicted"/>
<feature type="compositionally biased region" description="Low complexity" evidence="2">
    <location>
        <begin position="171"/>
        <end position="184"/>
    </location>
</feature>
<dbReference type="InterPro" id="IPR044520">
    <property type="entry name" value="ARF_GAP_AGD5/15"/>
</dbReference>
<accession>A0A5C3NB16</accession>
<dbReference type="OrthoDB" id="10266696at2759"/>
<organism evidence="4 5">
    <name type="scientific">Heliocybe sulcata</name>
    <dbReference type="NCBI Taxonomy" id="5364"/>
    <lineage>
        <taxon>Eukaryota</taxon>
        <taxon>Fungi</taxon>
        <taxon>Dikarya</taxon>
        <taxon>Basidiomycota</taxon>
        <taxon>Agaricomycotina</taxon>
        <taxon>Agaricomycetes</taxon>
        <taxon>Gloeophyllales</taxon>
        <taxon>Gloeophyllaceae</taxon>
        <taxon>Heliocybe</taxon>
    </lineage>
</organism>
<dbReference type="PANTHER" id="PTHR46419">
    <property type="entry name" value="ADP-RIBOSYLATION FACTOR GTPASE-ACTIVATING PROTEIN AGD5"/>
    <property type="match status" value="1"/>
</dbReference>
<dbReference type="Gene3D" id="1.10.220.150">
    <property type="entry name" value="Arf GTPase activating protein"/>
    <property type="match status" value="1"/>
</dbReference>
<keyword evidence="5" id="KW-1185">Reference proteome</keyword>
<dbReference type="GO" id="GO:0008270">
    <property type="term" value="F:zinc ion binding"/>
    <property type="evidence" value="ECO:0007669"/>
    <property type="project" value="UniProtKB-KW"/>
</dbReference>
<dbReference type="Pfam" id="PF01412">
    <property type="entry name" value="ArfGap"/>
    <property type="match status" value="1"/>
</dbReference>
<gene>
    <name evidence="4" type="ORF">OE88DRAFT_1657085</name>
</gene>
<evidence type="ECO:0000256" key="1">
    <source>
        <dbReference type="PROSITE-ProRule" id="PRU00288"/>
    </source>
</evidence>
<feature type="domain" description="Arf-GAP" evidence="3">
    <location>
        <begin position="14"/>
        <end position="139"/>
    </location>
</feature>
<dbReference type="SMART" id="SM00105">
    <property type="entry name" value="ArfGap"/>
    <property type="match status" value="1"/>
</dbReference>
<dbReference type="EMBL" id="ML213508">
    <property type="protein sequence ID" value="TFK53178.1"/>
    <property type="molecule type" value="Genomic_DNA"/>
</dbReference>
<evidence type="ECO:0000259" key="3">
    <source>
        <dbReference type="PROSITE" id="PS50115"/>
    </source>
</evidence>
<dbReference type="AlphaFoldDB" id="A0A5C3NB16"/>
<feature type="compositionally biased region" description="Low complexity" evidence="2">
    <location>
        <begin position="210"/>
        <end position="227"/>
    </location>
</feature>
<dbReference type="STRING" id="5364.A0A5C3NB16"/>
<dbReference type="PRINTS" id="PR00405">
    <property type="entry name" value="REVINTRACTNG"/>
</dbReference>
<dbReference type="CDD" id="cd08204">
    <property type="entry name" value="ArfGap"/>
    <property type="match status" value="1"/>
</dbReference>
<dbReference type="InterPro" id="IPR038508">
    <property type="entry name" value="ArfGAP_dom_sf"/>
</dbReference>
<feature type="region of interest" description="Disordered" evidence="2">
    <location>
        <begin position="131"/>
        <end position="235"/>
    </location>
</feature>
<dbReference type="PANTHER" id="PTHR46419:SF2">
    <property type="entry name" value="ADP-RIBOSYLATION FACTOR GTPASE-ACTIVATING PROTEIN AGD5"/>
    <property type="match status" value="1"/>
</dbReference>
<dbReference type="GO" id="GO:0005096">
    <property type="term" value="F:GTPase activator activity"/>
    <property type="evidence" value="ECO:0007669"/>
    <property type="project" value="InterPro"/>
</dbReference>
<keyword evidence="1" id="KW-0479">Metal-binding</keyword>
<name>A0A5C3NB16_9AGAM</name>
<dbReference type="InterPro" id="IPR001164">
    <property type="entry name" value="ArfGAP_dom"/>
</dbReference>